<evidence type="ECO:0000313" key="2">
    <source>
        <dbReference type="EMBL" id="MBA8879110.1"/>
    </source>
</evidence>
<organism evidence="2 3">
    <name type="scientific">Phyllobacterium myrsinacearum</name>
    <dbReference type="NCBI Taxonomy" id="28101"/>
    <lineage>
        <taxon>Bacteria</taxon>
        <taxon>Pseudomonadati</taxon>
        <taxon>Pseudomonadota</taxon>
        <taxon>Alphaproteobacteria</taxon>
        <taxon>Hyphomicrobiales</taxon>
        <taxon>Phyllobacteriaceae</taxon>
        <taxon>Phyllobacterium</taxon>
    </lineage>
</organism>
<protein>
    <recommendedName>
        <fullName evidence="4">DUF465 domain-containing protein</fullName>
    </recommendedName>
</protein>
<accession>A0A839ER82</accession>
<evidence type="ECO:0000313" key="3">
    <source>
        <dbReference type="Proteomes" id="UP000549052"/>
    </source>
</evidence>
<dbReference type="InterPro" id="IPR007420">
    <property type="entry name" value="DUF465"/>
</dbReference>
<keyword evidence="1" id="KW-0175">Coiled coil</keyword>
<dbReference type="InterPro" id="IPR038444">
    <property type="entry name" value="DUF465_sf"/>
</dbReference>
<dbReference type="AlphaFoldDB" id="A0A839ER82"/>
<evidence type="ECO:0008006" key="4">
    <source>
        <dbReference type="Google" id="ProtNLM"/>
    </source>
</evidence>
<gene>
    <name evidence="2" type="ORF">FHW16_002828</name>
</gene>
<name>A0A839ER82_9HYPH</name>
<sequence length="65" mass="7313">MTIENHLASLRTKHEDLEREVEALEAAPAADNLPIAQLKKEKLQLKEKITACEAEVADQDEVMSR</sequence>
<comment type="caution">
    <text evidence="2">The sequence shown here is derived from an EMBL/GenBank/DDBJ whole genome shotgun (WGS) entry which is preliminary data.</text>
</comment>
<evidence type="ECO:0000256" key="1">
    <source>
        <dbReference type="SAM" id="Coils"/>
    </source>
</evidence>
<proteinExistence type="predicted"/>
<keyword evidence="3" id="KW-1185">Reference proteome</keyword>
<dbReference type="Pfam" id="PF04325">
    <property type="entry name" value="DUF465"/>
    <property type="match status" value="1"/>
</dbReference>
<dbReference type="Gene3D" id="6.10.280.50">
    <property type="match status" value="1"/>
</dbReference>
<dbReference type="RefSeq" id="WP_182549770.1">
    <property type="nucleotide sequence ID" value="NZ_JACGXN010000003.1"/>
</dbReference>
<dbReference type="EMBL" id="JACGXN010000003">
    <property type="protein sequence ID" value="MBA8879110.1"/>
    <property type="molecule type" value="Genomic_DNA"/>
</dbReference>
<feature type="coiled-coil region" evidence="1">
    <location>
        <begin position="7"/>
        <end position="55"/>
    </location>
</feature>
<reference evidence="2 3" key="1">
    <citation type="submission" date="2020-07" db="EMBL/GenBank/DDBJ databases">
        <title>Genomic Encyclopedia of Type Strains, Phase IV (KMG-V): Genome sequencing to study the core and pangenomes of soil and plant-associated prokaryotes.</title>
        <authorList>
            <person name="Whitman W."/>
        </authorList>
    </citation>
    <scope>NUCLEOTIDE SEQUENCE [LARGE SCALE GENOMIC DNA]</scope>
    <source>
        <strain evidence="2 3">AN3</strain>
    </source>
</reference>
<dbReference type="Proteomes" id="UP000549052">
    <property type="component" value="Unassembled WGS sequence"/>
</dbReference>